<comment type="caution">
    <text evidence="1">The sequence shown here is derived from an EMBL/GenBank/DDBJ whole genome shotgun (WGS) entry which is preliminary data.</text>
</comment>
<proteinExistence type="predicted"/>
<accession>A0A9W9ZXC5</accession>
<keyword evidence="2" id="KW-1185">Reference proteome</keyword>
<dbReference type="Proteomes" id="UP001163046">
    <property type="component" value="Unassembled WGS sequence"/>
</dbReference>
<dbReference type="EMBL" id="MU825427">
    <property type="protein sequence ID" value="KAJ7389602.1"/>
    <property type="molecule type" value="Genomic_DNA"/>
</dbReference>
<sequence length="85" mass="10045">MMVQFQEGKESPAIKQVYKIFKYHKNKHMRDLVLSSYRHLYEQEARKVIAEDFVNTQDLEDWGKENVVRVTIINPKFQSSLASAI</sequence>
<name>A0A9W9ZXC5_9CNID</name>
<protein>
    <submittedName>
        <fullName evidence="1">Uncharacterized protein</fullName>
    </submittedName>
</protein>
<evidence type="ECO:0000313" key="1">
    <source>
        <dbReference type="EMBL" id="KAJ7389602.1"/>
    </source>
</evidence>
<gene>
    <name evidence="1" type="ORF">OS493_029934</name>
</gene>
<dbReference type="AlphaFoldDB" id="A0A9W9ZXC5"/>
<dbReference type="OrthoDB" id="5986201at2759"/>
<organism evidence="1 2">
    <name type="scientific">Desmophyllum pertusum</name>
    <dbReference type="NCBI Taxonomy" id="174260"/>
    <lineage>
        <taxon>Eukaryota</taxon>
        <taxon>Metazoa</taxon>
        <taxon>Cnidaria</taxon>
        <taxon>Anthozoa</taxon>
        <taxon>Hexacorallia</taxon>
        <taxon>Scleractinia</taxon>
        <taxon>Caryophylliina</taxon>
        <taxon>Caryophylliidae</taxon>
        <taxon>Desmophyllum</taxon>
    </lineage>
</organism>
<reference evidence="1" key="1">
    <citation type="submission" date="2023-01" db="EMBL/GenBank/DDBJ databases">
        <title>Genome assembly of the deep-sea coral Lophelia pertusa.</title>
        <authorList>
            <person name="Herrera S."/>
            <person name="Cordes E."/>
        </authorList>
    </citation>
    <scope>NUCLEOTIDE SEQUENCE</scope>
    <source>
        <strain evidence="1">USNM1676648</strain>
        <tissue evidence="1">Polyp</tissue>
    </source>
</reference>
<evidence type="ECO:0000313" key="2">
    <source>
        <dbReference type="Proteomes" id="UP001163046"/>
    </source>
</evidence>